<gene>
    <name evidence="2" type="ORF">FBZ92_113145</name>
</gene>
<dbReference type="Gene3D" id="3.40.50.300">
    <property type="entry name" value="P-loop containing nucleotide triphosphate hydrolases"/>
    <property type="match status" value="1"/>
</dbReference>
<dbReference type="SUPFAM" id="SSF52540">
    <property type="entry name" value="P-loop containing nucleoside triphosphate hydrolases"/>
    <property type="match status" value="1"/>
</dbReference>
<dbReference type="Pfam" id="PF05621">
    <property type="entry name" value="TniB"/>
    <property type="match status" value="1"/>
</dbReference>
<proteinExistence type="predicted"/>
<dbReference type="Proteomes" id="UP000318050">
    <property type="component" value="Unassembled WGS sequence"/>
</dbReference>
<dbReference type="InterPro" id="IPR003593">
    <property type="entry name" value="AAA+_ATPase"/>
</dbReference>
<organism evidence="2 3">
    <name type="scientific">Nitrospirillum amazonense</name>
    <dbReference type="NCBI Taxonomy" id="28077"/>
    <lineage>
        <taxon>Bacteria</taxon>
        <taxon>Pseudomonadati</taxon>
        <taxon>Pseudomonadota</taxon>
        <taxon>Alphaproteobacteria</taxon>
        <taxon>Rhodospirillales</taxon>
        <taxon>Azospirillaceae</taxon>
        <taxon>Nitrospirillum</taxon>
    </lineage>
</organism>
<name>A0A560IDH7_9PROT</name>
<protein>
    <submittedName>
        <fullName evidence="2">TniB protein</fullName>
    </submittedName>
</protein>
<dbReference type="OrthoDB" id="14765at2"/>
<evidence type="ECO:0000259" key="1">
    <source>
        <dbReference type="SMART" id="SM00382"/>
    </source>
</evidence>
<dbReference type="AlphaFoldDB" id="A0A560IDH7"/>
<comment type="caution">
    <text evidence="2">The sequence shown here is derived from an EMBL/GenBank/DDBJ whole genome shotgun (WGS) entry which is preliminary data.</text>
</comment>
<evidence type="ECO:0000313" key="2">
    <source>
        <dbReference type="EMBL" id="TWB56151.1"/>
    </source>
</evidence>
<accession>A0A560IDH7</accession>
<sequence length="338" mass="38269">MDYEQRIERCQNIFSIFIDLPHVTHIQRRIRRFMDVGCPPDATAADSLCLVGPSRSGKSALINRLIADYPPEQRDRQSYNPIAYVEVKSNSTLKGLAITVAESLGCLPTVRALSEHIGFAVRMLEQAKPRLLVIDELQHVVRNSDGKRRTNYEGGDLIKSLLNARVCPILLVGLESSMALLDANEQLLGRNGPILEIKPFNWMVPAERQLYEGFVFGFEERLGFPRPSNLWSDDLLIRLWAASGGLIGKTTKLIRFASEAALLDYDHALPCITKDILADVYDQLSIRRDVKPGARNNPRPNPFRVESIDLSIYQEEEDDLQFEATSTQLRRVERDLRP</sequence>
<reference evidence="2 3" key="1">
    <citation type="submission" date="2019-06" db="EMBL/GenBank/DDBJ databases">
        <title>Genomic Encyclopedia of Type Strains, Phase IV (KMG-V): Genome sequencing to study the core and pangenomes of soil and plant-associated prokaryotes.</title>
        <authorList>
            <person name="Whitman W."/>
        </authorList>
    </citation>
    <scope>NUCLEOTIDE SEQUENCE [LARGE SCALE GENOMIC DNA]</scope>
    <source>
        <strain evidence="2 3">BR 11140</strain>
    </source>
</reference>
<dbReference type="InterPro" id="IPR008868">
    <property type="entry name" value="TniB"/>
</dbReference>
<dbReference type="SMART" id="SM00382">
    <property type="entry name" value="AAA"/>
    <property type="match status" value="1"/>
</dbReference>
<feature type="domain" description="AAA+ ATPase" evidence="1">
    <location>
        <begin position="44"/>
        <end position="193"/>
    </location>
</feature>
<dbReference type="InterPro" id="IPR027417">
    <property type="entry name" value="P-loop_NTPase"/>
</dbReference>
<dbReference type="EMBL" id="VITT01000013">
    <property type="protein sequence ID" value="TWB56151.1"/>
    <property type="molecule type" value="Genomic_DNA"/>
</dbReference>
<evidence type="ECO:0000313" key="3">
    <source>
        <dbReference type="Proteomes" id="UP000318050"/>
    </source>
</evidence>